<accession>A0ABS6HGY8</accession>
<feature type="region of interest" description="Disordered" evidence="1">
    <location>
        <begin position="50"/>
        <end position="69"/>
    </location>
</feature>
<dbReference type="RefSeq" id="WP_168049722.1">
    <property type="nucleotide sequence ID" value="NZ_JAERQM010000013.1"/>
</dbReference>
<keyword evidence="3" id="KW-1185">Reference proteome</keyword>
<sequence>MRRIWAELRAPVSALVLLGIIARLLLPLPAFATVERSAFDALLRSSLCLPSGQPGPAEEEQAPHAAPAGHCPLCRLPDGAWALPPADVVLHQPAWVNLEQARPPGRRLVFSPPARGPPPARAPPTPPNIG</sequence>
<proteinExistence type="predicted"/>
<comment type="caution">
    <text evidence="2">The sequence shown here is derived from an EMBL/GenBank/DDBJ whole genome shotgun (WGS) entry which is preliminary data.</text>
</comment>
<evidence type="ECO:0000256" key="1">
    <source>
        <dbReference type="SAM" id="MobiDB-lite"/>
    </source>
</evidence>
<evidence type="ECO:0000313" key="2">
    <source>
        <dbReference type="EMBL" id="MBU8547228.1"/>
    </source>
</evidence>
<feature type="compositionally biased region" description="Pro residues" evidence="1">
    <location>
        <begin position="114"/>
        <end position="130"/>
    </location>
</feature>
<gene>
    <name evidence="2" type="ORF">JJQ90_26155</name>
</gene>
<feature type="region of interest" description="Disordered" evidence="1">
    <location>
        <begin position="106"/>
        <end position="130"/>
    </location>
</feature>
<dbReference type="EMBL" id="JAERQM010000013">
    <property type="protein sequence ID" value="MBU8547228.1"/>
    <property type="molecule type" value="Genomic_DNA"/>
</dbReference>
<reference evidence="2 3" key="1">
    <citation type="submission" date="2021-01" db="EMBL/GenBank/DDBJ databases">
        <title>Roseomonas sp. nov, a bacterium isolated from an oil production mixture in Yumen Oilfield.</title>
        <authorList>
            <person name="Wu D."/>
        </authorList>
    </citation>
    <scope>NUCLEOTIDE SEQUENCE [LARGE SCALE GENOMIC DNA]</scope>
    <source>
        <strain evidence="2 3">ROY-5-3</strain>
    </source>
</reference>
<name>A0ABS6HGY8_9PROT</name>
<organism evidence="2 3">
    <name type="scientific">Falsiroseomonas oleicola</name>
    <dbReference type="NCBI Taxonomy" id="2801474"/>
    <lineage>
        <taxon>Bacteria</taxon>
        <taxon>Pseudomonadati</taxon>
        <taxon>Pseudomonadota</taxon>
        <taxon>Alphaproteobacteria</taxon>
        <taxon>Acetobacterales</taxon>
        <taxon>Roseomonadaceae</taxon>
        <taxon>Falsiroseomonas</taxon>
    </lineage>
</organism>
<dbReference type="Proteomes" id="UP000689967">
    <property type="component" value="Unassembled WGS sequence"/>
</dbReference>
<evidence type="ECO:0008006" key="4">
    <source>
        <dbReference type="Google" id="ProtNLM"/>
    </source>
</evidence>
<protein>
    <recommendedName>
        <fullName evidence="4">DUF2946 domain-containing protein</fullName>
    </recommendedName>
</protein>
<evidence type="ECO:0000313" key="3">
    <source>
        <dbReference type="Proteomes" id="UP000689967"/>
    </source>
</evidence>